<evidence type="ECO:0000259" key="2">
    <source>
        <dbReference type="Pfam" id="PF08205"/>
    </source>
</evidence>
<dbReference type="PANTHER" id="PTHR21261">
    <property type="entry name" value="BEAT PROTEIN"/>
    <property type="match status" value="1"/>
</dbReference>
<dbReference type="OrthoDB" id="6343941at2759"/>
<reference evidence="3" key="1">
    <citation type="submission" date="2022-01" db="EMBL/GenBank/DDBJ databases">
        <authorList>
            <person name="King R."/>
        </authorList>
    </citation>
    <scope>NUCLEOTIDE SEQUENCE</scope>
</reference>
<dbReference type="EMBL" id="OV725081">
    <property type="protein sequence ID" value="CAH1404061.1"/>
    <property type="molecule type" value="Genomic_DNA"/>
</dbReference>
<proteinExistence type="predicted"/>
<evidence type="ECO:0000313" key="3">
    <source>
        <dbReference type="EMBL" id="CAH1404061.1"/>
    </source>
</evidence>
<accession>A0A9P0HMA9</accession>
<organism evidence="3 4">
    <name type="scientific">Nezara viridula</name>
    <name type="common">Southern green stink bug</name>
    <name type="synonym">Cimex viridulus</name>
    <dbReference type="NCBI Taxonomy" id="85310"/>
    <lineage>
        <taxon>Eukaryota</taxon>
        <taxon>Metazoa</taxon>
        <taxon>Ecdysozoa</taxon>
        <taxon>Arthropoda</taxon>
        <taxon>Hexapoda</taxon>
        <taxon>Insecta</taxon>
        <taxon>Pterygota</taxon>
        <taxon>Neoptera</taxon>
        <taxon>Paraneoptera</taxon>
        <taxon>Hemiptera</taxon>
        <taxon>Heteroptera</taxon>
        <taxon>Panheteroptera</taxon>
        <taxon>Pentatomomorpha</taxon>
        <taxon>Pentatomoidea</taxon>
        <taxon>Pentatomidae</taxon>
        <taxon>Pentatominae</taxon>
        <taxon>Nezara</taxon>
    </lineage>
</organism>
<dbReference type="AlphaFoldDB" id="A0A9P0HMA9"/>
<dbReference type="Proteomes" id="UP001152798">
    <property type="component" value="Chromosome 5"/>
</dbReference>
<evidence type="ECO:0000313" key="4">
    <source>
        <dbReference type="Proteomes" id="UP001152798"/>
    </source>
</evidence>
<dbReference type="PANTHER" id="PTHR21261:SF17">
    <property type="entry name" value="BEAT VI"/>
    <property type="match status" value="1"/>
</dbReference>
<keyword evidence="4" id="KW-1185">Reference proteome</keyword>
<feature type="domain" description="CD80-like immunoglobulin C2-set" evidence="2">
    <location>
        <begin position="56"/>
        <end position="95"/>
    </location>
</feature>
<keyword evidence="1" id="KW-1015">Disulfide bond</keyword>
<sequence>MKSDLGGSNSTRVTLRAADKDLTGIYKCEVSADAPLFHTAIRTAHLVVTVEPESGPEIQLEKTKYTPGERLRANCSSRPAFPAANLTFYINGAKVNNNKII</sequence>
<dbReference type="InterPro" id="IPR013162">
    <property type="entry name" value="CD80_C2-set"/>
</dbReference>
<name>A0A9P0HMA9_NEZVI</name>
<protein>
    <recommendedName>
        <fullName evidence="2">CD80-like immunoglobulin C2-set domain-containing protein</fullName>
    </recommendedName>
</protein>
<gene>
    <name evidence="3" type="ORF">NEZAVI_LOCUS12533</name>
</gene>
<dbReference type="Pfam" id="PF08205">
    <property type="entry name" value="C2-set_2"/>
    <property type="match status" value="1"/>
</dbReference>
<evidence type="ECO:0000256" key="1">
    <source>
        <dbReference type="ARBA" id="ARBA00023157"/>
    </source>
</evidence>